<proteinExistence type="predicted"/>
<evidence type="ECO:0000256" key="11">
    <source>
        <dbReference type="SAM" id="MobiDB-lite"/>
    </source>
</evidence>
<organism evidence="13 14">
    <name type="scientific">Porphyra umbilicalis</name>
    <name type="common">Purple laver</name>
    <name type="synonym">Red alga</name>
    <dbReference type="NCBI Taxonomy" id="2786"/>
    <lineage>
        <taxon>Eukaryota</taxon>
        <taxon>Rhodophyta</taxon>
        <taxon>Bangiophyceae</taxon>
        <taxon>Bangiales</taxon>
        <taxon>Bangiaceae</taxon>
        <taxon>Porphyra</taxon>
    </lineage>
</organism>
<dbReference type="InterPro" id="IPR005821">
    <property type="entry name" value="Ion_trans_dom"/>
</dbReference>
<keyword evidence="3" id="KW-0633">Potassium transport</keyword>
<evidence type="ECO:0000256" key="1">
    <source>
        <dbReference type="ARBA" id="ARBA00004141"/>
    </source>
</evidence>
<evidence type="ECO:0000256" key="3">
    <source>
        <dbReference type="ARBA" id="ARBA00022538"/>
    </source>
</evidence>
<evidence type="ECO:0000256" key="5">
    <source>
        <dbReference type="ARBA" id="ARBA00022826"/>
    </source>
</evidence>
<evidence type="ECO:0000256" key="9">
    <source>
        <dbReference type="ARBA" id="ARBA00023136"/>
    </source>
</evidence>
<keyword evidence="2" id="KW-0813">Transport</keyword>
<evidence type="ECO:0000313" key="13">
    <source>
        <dbReference type="EMBL" id="OSX68963.1"/>
    </source>
</evidence>
<dbReference type="GO" id="GO:0005249">
    <property type="term" value="F:voltage-gated potassium channel activity"/>
    <property type="evidence" value="ECO:0007669"/>
    <property type="project" value="InterPro"/>
</dbReference>
<accession>A0A1X6NKS3</accession>
<evidence type="ECO:0000256" key="2">
    <source>
        <dbReference type="ARBA" id="ARBA00022448"/>
    </source>
</evidence>
<dbReference type="Gene3D" id="1.10.287.70">
    <property type="match status" value="1"/>
</dbReference>
<reference evidence="13 14" key="1">
    <citation type="submission" date="2017-03" db="EMBL/GenBank/DDBJ databases">
        <title>WGS assembly of Porphyra umbilicalis.</title>
        <authorList>
            <person name="Brawley S.H."/>
            <person name="Blouin N.A."/>
            <person name="Ficko-Blean E."/>
            <person name="Wheeler G.L."/>
            <person name="Lohr M."/>
            <person name="Goodson H.V."/>
            <person name="Jenkins J.W."/>
            <person name="Blaby-Haas C.E."/>
            <person name="Helliwell K.E."/>
            <person name="Chan C."/>
            <person name="Marriage T."/>
            <person name="Bhattacharya D."/>
            <person name="Klein A.S."/>
            <person name="Badis Y."/>
            <person name="Brodie J."/>
            <person name="Cao Y."/>
            <person name="Collen J."/>
            <person name="Dittami S.M."/>
            <person name="Gachon C.M."/>
            <person name="Green B.R."/>
            <person name="Karpowicz S."/>
            <person name="Kim J.W."/>
            <person name="Kudahl U."/>
            <person name="Lin S."/>
            <person name="Michel G."/>
            <person name="Mittag M."/>
            <person name="Olson B.J."/>
            <person name="Pangilinan J."/>
            <person name="Peng Y."/>
            <person name="Qiu H."/>
            <person name="Shu S."/>
            <person name="Singer J.T."/>
            <person name="Smith A.G."/>
            <person name="Sprecher B.N."/>
            <person name="Wagner V."/>
            <person name="Wang W."/>
            <person name="Wang Z.-Y."/>
            <person name="Yan J."/>
            <person name="Yarish C."/>
            <person name="Zoeuner-Riek S."/>
            <person name="Zhuang Y."/>
            <person name="Zou Y."/>
            <person name="Lindquist E.A."/>
            <person name="Grimwood J."/>
            <person name="Barry K."/>
            <person name="Rokhsar D.S."/>
            <person name="Schmutz J."/>
            <person name="Stiller J.W."/>
            <person name="Grossman A.R."/>
            <person name="Prochnik S.E."/>
        </authorList>
    </citation>
    <scope>NUCLEOTIDE SEQUENCE [LARGE SCALE GENOMIC DNA]</scope>
    <source>
        <strain evidence="13">4086291</strain>
    </source>
</reference>
<feature type="region of interest" description="Disordered" evidence="11">
    <location>
        <begin position="65"/>
        <end position="109"/>
    </location>
</feature>
<keyword evidence="5" id="KW-0631">Potassium channel</keyword>
<keyword evidence="9" id="KW-0472">Membrane</keyword>
<dbReference type="InterPro" id="IPR028325">
    <property type="entry name" value="VG_K_chnl"/>
</dbReference>
<keyword evidence="10" id="KW-0407">Ion channel</keyword>
<name>A0A1X6NKS3_PORUM</name>
<dbReference type="AlphaFoldDB" id="A0A1X6NKS3"/>
<gene>
    <name evidence="13" type="ORF">BU14_2031s0001</name>
</gene>
<comment type="subcellular location">
    <subcellularLocation>
        <location evidence="1">Membrane</location>
        <topology evidence="1">Multi-pass membrane protein</topology>
    </subcellularLocation>
</comment>
<sequence>MAGGGSRSAAVSLAFAPCGGGLLLPADDGGCSTARWHRRPALPLLPARPGIGGDRSGWRPRLAAAGWRRRQEPVPPPPPRRAAAAPTSMVAGRGSNVGSSPPPPQPPQSLPFSRDFQLLLAHPVTETALGMLVLLSCAVVALETLPLDRLSVRLLGGVERVANVVFFTEYCMRFYSQNCRPRVLVSKLMLIDFFGCLPLFFQPTEGVALQAVQLLRVARVLRLQRAIERDDFTKLFTRSKSRIGSRKPAVVVSESQLKAAQVVLTVFTLLYATSSLMYAAESQVNPQFSNFFEAFYFSVIGSRLWASGILRPSRPSAAPLPPARSSRVPSWCPSSWEASRAPR</sequence>
<keyword evidence="8" id="KW-0406">Ion transport</keyword>
<dbReference type="GO" id="GO:0001508">
    <property type="term" value="P:action potential"/>
    <property type="evidence" value="ECO:0007669"/>
    <property type="project" value="TreeGrafter"/>
</dbReference>
<evidence type="ECO:0000256" key="10">
    <source>
        <dbReference type="ARBA" id="ARBA00023303"/>
    </source>
</evidence>
<feature type="region of interest" description="Disordered" evidence="11">
    <location>
        <begin position="315"/>
        <end position="343"/>
    </location>
</feature>
<keyword evidence="14" id="KW-1185">Reference proteome</keyword>
<keyword evidence="4" id="KW-0812">Transmembrane</keyword>
<keyword evidence="6" id="KW-0630">Potassium</keyword>
<evidence type="ECO:0000256" key="6">
    <source>
        <dbReference type="ARBA" id="ARBA00022958"/>
    </source>
</evidence>
<dbReference type="Proteomes" id="UP000218209">
    <property type="component" value="Unassembled WGS sequence"/>
</dbReference>
<dbReference type="Pfam" id="PF00520">
    <property type="entry name" value="Ion_trans"/>
    <property type="match status" value="1"/>
</dbReference>
<evidence type="ECO:0000313" key="14">
    <source>
        <dbReference type="Proteomes" id="UP000218209"/>
    </source>
</evidence>
<evidence type="ECO:0000259" key="12">
    <source>
        <dbReference type="Pfam" id="PF00520"/>
    </source>
</evidence>
<dbReference type="PANTHER" id="PTHR11537:SF254">
    <property type="entry name" value="POTASSIUM VOLTAGE-GATED CHANNEL PROTEIN SHAB"/>
    <property type="match status" value="1"/>
</dbReference>
<feature type="domain" description="Ion transport" evidence="12">
    <location>
        <begin position="123"/>
        <end position="299"/>
    </location>
</feature>
<dbReference type="SUPFAM" id="SSF81324">
    <property type="entry name" value="Voltage-gated potassium channels"/>
    <property type="match status" value="1"/>
</dbReference>
<evidence type="ECO:0000256" key="4">
    <source>
        <dbReference type="ARBA" id="ARBA00022692"/>
    </source>
</evidence>
<feature type="compositionally biased region" description="Low complexity" evidence="11">
    <location>
        <begin position="315"/>
        <end position="330"/>
    </location>
</feature>
<keyword evidence="7" id="KW-1133">Transmembrane helix</keyword>
<protein>
    <recommendedName>
        <fullName evidence="12">Ion transport domain-containing protein</fullName>
    </recommendedName>
</protein>
<evidence type="ECO:0000256" key="8">
    <source>
        <dbReference type="ARBA" id="ARBA00023065"/>
    </source>
</evidence>
<dbReference type="PANTHER" id="PTHR11537">
    <property type="entry name" value="VOLTAGE-GATED POTASSIUM CHANNEL"/>
    <property type="match status" value="1"/>
</dbReference>
<dbReference type="GO" id="GO:0008076">
    <property type="term" value="C:voltage-gated potassium channel complex"/>
    <property type="evidence" value="ECO:0007669"/>
    <property type="project" value="InterPro"/>
</dbReference>
<evidence type="ECO:0000256" key="7">
    <source>
        <dbReference type="ARBA" id="ARBA00022989"/>
    </source>
</evidence>
<dbReference type="EMBL" id="KV919911">
    <property type="protein sequence ID" value="OSX68963.1"/>
    <property type="molecule type" value="Genomic_DNA"/>
</dbReference>
<feature type="compositionally biased region" description="Pro residues" evidence="11">
    <location>
        <begin position="100"/>
        <end position="109"/>
    </location>
</feature>